<evidence type="ECO:0000259" key="9">
    <source>
        <dbReference type="Pfam" id="PF00675"/>
    </source>
</evidence>
<dbReference type="Proteomes" id="UP000245133">
    <property type="component" value="Unassembled WGS sequence"/>
</dbReference>
<dbReference type="InterPro" id="IPR001431">
    <property type="entry name" value="Pept_M16_Zn_BS"/>
</dbReference>
<dbReference type="GO" id="GO:0046872">
    <property type="term" value="F:metal ion binding"/>
    <property type="evidence" value="ECO:0007669"/>
    <property type="project" value="UniProtKB-KW"/>
</dbReference>
<dbReference type="PANTHER" id="PTHR43690">
    <property type="entry name" value="NARDILYSIN"/>
    <property type="match status" value="1"/>
</dbReference>
<sequence length="960" mass="111494">MLRKFKLTLLVAMSIVHLSCDRLLSFLSDPFYVYEYQLENGLKVFLSVNKHQPVVKSSILVSVGSANDPEDATGLAHYLEHLMFKGTSQLGTIDYQKEKPYLDKIESLFETYRKTSDPKERSKLYAEIDTLSLEASQFVVPNEFSRMQAMLGIVDANAFTSQDRTFYVATVPANQIENFLRLEYERFKDPVFRTFHTELESVFEERNLRVADAKSQLFRQYDQAMFPKHPYGEKSPIGTDEHLKNPSIQRIHSFFKEHYIPSKMAICMSGDINPEEVYSQIKQTFGELPSKESKEDTQPEWKPLEKDLKISIPSPQKHFLFGIRIPKKNPKIVASTEGVSLLLSNGYNGLLEESLYYTQKANHITTFINEWKDYLVLTIWIDPNPGLSLAEAKKQLVDAIKKIESSELPNEMYEGLNYNRQIYLTQKKDDNDFRIREMSEAFLAGWSRSDLDQKFSAIKQSNANDLAEFTKEYIEQNIVSIETFSQNPKFDFIEKPPISKLQFSKVEESNFKKQFSFEPSYQIEPEFADFDRNIKFKQYPNGNQFIYQKNAENSLYRFKILIPEGAWISPHIDLSINYWKQLGTDLYTVGALSTKFYLWGTEIKMQRLGDDIEITLQGEDEHFIPSFQLLEHSIKSVTSSKDVFDSIVDYQQRSDKMILQDENEINSALNEFALHGDKSYRFFQSNRSDLLSFKSSQAIDHLKSLLKQKLIITYYGNVDFDTLEKKVFSEYFQSKGTFDTHSLSQKAWREEPKSKFYILSRSRPHIELNFFAPFRLKEEHLASSFFLYNTLHAGLSSPFFLTMREQTGNAYSAFSYIIDPEKKKDPALWYVNLACQADKLSNCLEDANASLRKLEISEKRFSEAKQSALLVASLTKKSNVYLIDEFIRAQYAEVTEDVDKLRFDSLSKIEWKDFIDFTKKLNDATFFQIALIGDAKRLDRPTLQRYGELETVSERKILGK</sequence>
<dbReference type="PROSITE" id="PS00143">
    <property type="entry name" value="INSULINASE"/>
    <property type="match status" value="1"/>
</dbReference>
<dbReference type="EMBL" id="BFBB01000003">
    <property type="protein sequence ID" value="GBF50103.1"/>
    <property type="molecule type" value="Genomic_DNA"/>
</dbReference>
<keyword evidence="3" id="KW-0645">Protease</keyword>
<dbReference type="Pfam" id="PF00675">
    <property type="entry name" value="Peptidase_M16"/>
    <property type="match status" value="1"/>
</dbReference>
<evidence type="ECO:0000256" key="6">
    <source>
        <dbReference type="ARBA" id="ARBA00022833"/>
    </source>
</evidence>
<dbReference type="InterPro" id="IPR011765">
    <property type="entry name" value="Pept_M16_N"/>
</dbReference>
<keyword evidence="5" id="KW-0378">Hydrolase</keyword>
<comment type="cofactor">
    <cofactor evidence="1">
        <name>Zn(2+)</name>
        <dbReference type="ChEBI" id="CHEBI:29105"/>
    </cofactor>
</comment>
<proteinExistence type="inferred from homology"/>
<evidence type="ECO:0000256" key="7">
    <source>
        <dbReference type="ARBA" id="ARBA00023049"/>
    </source>
</evidence>
<evidence type="ECO:0000313" key="12">
    <source>
        <dbReference type="Proteomes" id="UP000245133"/>
    </source>
</evidence>
<keyword evidence="4" id="KW-0479">Metal-binding</keyword>
<comment type="similarity">
    <text evidence="2 8">Belongs to the peptidase M16 family.</text>
</comment>
<dbReference type="Pfam" id="PF05193">
    <property type="entry name" value="Peptidase_M16_C"/>
    <property type="match status" value="2"/>
</dbReference>
<dbReference type="OrthoDB" id="9811314at2"/>
<gene>
    <name evidence="11" type="ORF">LPTSP4_16270</name>
</gene>
<keyword evidence="12" id="KW-1185">Reference proteome</keyword>
<dbReference type="InterPro" id="IPR011249">
    <property type="entry name" value="Metalloenz_LuxS/M16"/>
</dbReference>
<dbReference type="Gene3D" id="3.30.830.10">
    <property type="entry name" value="Metalloenzyme, LuxS/M16 peptidase-like"/>
    <property type="match status" value="3"/>
</dbReference>
<name>A0A2P2DZQ4_9LEPT</name>
<dbReference type="RefSeq" id="WP_108975763.1">
    <property type="nucleotide sequence ID" value="NZ_BFBB01000003.1"/>
</dbReference>
<evidence type="ECO:0000256" key="8">
    <source>
        <dbReference type="RuleBase" id="RU004447"/>
    </source>
</evidence>
<evidence type="ECO:0000256" key="5">
    <source>
        <dbReference type="ARBA" id="ARBA00022801"/>
    </source>
</evidence>
<evidence type="ECO:0000256" key="1">
    <source>
        <dbReference type="ARBA" id="ARBA00001947"/>
    </source>
</evidence>
<evidence type="ECO:0000256" key="2">
    <source>
        <dbReference type="ARBA" id="ARBA00007261"/>
    </source>
</evidence>
<dbReference type="AlphaFoldDB" id="A0A2P2DZQ4"/>
<protein>
    <submittedName>
        <fullName evidence="11">Peptidase M16 inactive domain protein</fullName>
    </submittedName>
</protein>
<dbReference type="SUPFAM" id="SSF63411">
    <property type="entry name" value="LuxS/MPP-like metallohydrolase"/>
    <property type="match status" value="4"/>
</dbReference>
<feature type="domain" description="Peptidase M16 N-terminal" evidence="9">
    <location>
        <begin position="46"/>
        <end position="89"/>
    </location>
</feature>
<keyword evidence="6" id="KW-0862">Zinc</keyword>
<evidence type="ECO:0000256" key="4">
    <source>
        <dbReference type="ARBA" id="ARBA00022723"/>
    </source>
</evidence>
<reference evidence="11 12" key="1">
    <citation type="submission" date="2018-02" db="EMBL/GenBank/DDBJ databases">
        <title>Novel Leptospira species isolated from soil and water in Japan.</title>
        <authorList>
            <person name="Nakao R."/>
            <person name="Masuzawa T."/>
        </authorList>
    </citation>
    <scope>NUCLEOTIDE SEQUENCE [LARGE SCALE GENOMIC DNA]</scope>
    <source>
        <strain evidence="11 12">YH101</strain>
    </source>
</reference>
<evidence type="ECO:0000259" key="10">
    <source>
        <dbReference type="Pfam" id="PF05193"/>
    </source>
</evidence>
<accession>A0A2P2DZQ4</accession>
<dbReference type="InterPro" id="IPR050626">
    <property type="entry name" value="Peptidase_M16"/>
</dbReference>
<feature type="domain" description="Peptidase M16 C-terminal" evidence="10">
    <location>
        <begin position="713"/>
        <end position="866"/>
    </location>
</feature>
<evidence type="ECO:0000313" key="11">
    <source>
        <dbReference type="EMBL" id="GBF50103.1"/>
    </source>
</evidence>
<organism evidence="11 12">
    <name type="scientific">Leptospira ryugenii</name>
    <dbReference type="NCBI Taxonomy" id="1917863"/>
    <lineage>
        <taxon>Bacteria</taxon>
        <taxon>Pseudomonadati</taxon>
        <taxon>Spirochaetota</taxon>
        <taxon>Spirochaetia</taxon>
        <taxon>Leptospirales</taxon>
        <taxon>Leptospiraceae</taxon>
        <taxon>Leptospira</taxon>
    </lineage>
</organism>
<feature type="domain" description="Peptidase M16 C-terminal" evidence="10">
    <location>
        <begin position="248"/>
        <end position="410"/>
    </location>
</feature>
<dbReference type="PANTHER" id="PTHR43690:SF17">
    <property type="entry name" value="PROTEIN YHJJ"/>
    <property type="match status" value="1"/>
</dbReference>
<dbReference type="InterPro" id="IPR007863">
    <property type="entry name" value="Peptidase_M16_C"/>
</dbReference>
<evidence type="ECO:0000256" key="3">
    <source>
        <dbReference type="ARBA" id="ARBA00022670"/>
    </source>
</evidence>
<comment type="caution">
    <text evidence="11">The sequence shown here is derived from an EMBL/GenBank/DDBJ whole genome shotgun (WGS) entry which is preliminary data.</text>
</comment>
<dbReference type="GO" id="GO:0004222">
    <property type="term" value="F:metalloendopeptidase activity"/>
    <property type="evidence" value="ECO:0007669"/>
    <property type="project" value="InterPro"/>
</dbReference>
<dbReference type="GO" id="GO:0006508">
    <property type="term" value="P:proteolysis"/>
    <property type="evidence" value="ECO:0007669"/>
    <property type="project" value="UniProtKB-KW"/>
</dbReference>
<keyword evidence="7" id="KW-0482">Metalloprotease</keyword>